<evidence type="ECO:0000313" key="2">
    <source>
        <dbReference type="EMBL" id="KAK4311292.1"/>
    </source>
</evidence>
<dbReference type="AlphaFoldDB" id="A0AAE1PQ68"/>
<dbReference type="EMBL" id="JAWZYT010001535">
    <property type="protein sequence ID" value="KAK4311292.1"/>
    <property type="molecule type" value="Genomic_DNA"/>
</dbReference>
<keyword evidence="3" id="KW-1185">Reference proteome</keyword>
<evidence type="ECO:0000256" key="1">
    <source>
        <dbReference type="SAM" id="MobiDB-lite"/>
    </source>
</evidence>
<organism evidence="2 3">
    <name type="scientific">Petrolisthes manimaculis</name>
    <dbReference type="NCBI Taxonomy" id="1843537"/>
    <lineage>
        <taxon>Eukaryota</taxon>
        <taxon>Metazoa</taxon>
        <taxon>Ecdysozoa</taxon>
        <taxon>Arthropoda</taxon>
        <taxon>Crustacea</taxon>
        <taxon>Multicrustacea</taxon>
        <taxon>Malacostraca</taxon>
        <taxon>Eumalacostraca</taxon>
        <taxon>Eucarida</taxon>
        <taxon>Decapoda</taxon>
        <taxon>Pleocyemata</taxon>
        <taxon>Anomura</taxon>
        <taxon>Galatheoidea</taxon>
        <taxon>Porcellanidae</taxon>
        <taxon>Petrolisthes</taxon>
    </lineage>
</organism>
<comment type="caution">
    <text evidence="2">The sequence shown here is derived from an EMBL/GenBank/DDBJ whole genome shotgun (WGS) entry which is preliminary data.</text>
</comment>
<accession>A0AAE1PQ68</accession>
<protein>
    <submittedName>
        <fullName evidence="2">Uncharacterized protein</fullName>
    </submittedName>
</protein>
<gene>
    <name evidence="2" type="ORF">Pmani_017187</name>
</gene>
<evidence type="ECO:0000313" key="3">
    <source>
        <dbReference type="Proteomes" id="UP001292094"/>
    </source>
</evidence>
<dbReference type="Proteomes" id="UP001292094">
    <property type="component" value="Unassembled WGS sequence"/>
</dbReference>
<name>A0AAE1PQ68_9EUCA</name>
<reference evidence="2" key="1">
    <citation type="submission" date="2023-11" db="EMBL/GenBank/DDBJ databases">
        <title>Genome assemblies of two species of porcelain crab, Petrolisthes cinctipes and Petrolisthes manimaculis (Anomura: Porcellanidae).</title>
        <authorList>
            <person name="Angst P."/>
        </authorList>
    </citation>
    <scope>NUCLEOTIDE SEQUENCE</scope>
    <source>
        <strain evidence="2">PB745_02</strain>
        <tissue evidence="2">Gill</tissue>
    </source>
</reference>
<sequence>MQACGPESLLSCVKDLEGRRRPGGDGFRVKKTNYVPACFQKVAKAVSDTGSEGYLCLFFYAERRNHQDPEPTRGQRYPKRNKRKKYKRSHDKTQSRLYRVFIPGQESLA</sequence>
<feature type="region of interest" description="Disordered" evidence="1">
    <location>
        <begin position="66"/>
        <end position="96"/>
    </location>
</feature>
<feature type="compositionally biased region" description="Basic residues" evidence="1">
    <location>
        <begin position="76"/>
        <end position="90"/>
    </location>
</feature>
<proteinExistence type="predicted"/>